<evidence type="ECO:0000313" key="2">
    <source>
        <dbReference type="EMBL" id="KAK1590782.1"/>
    </source>
</evidence>
<keyword evidence="3" id="KW-1185">Reference proteome</keyword>
<feature type="region of interest" description="Disordered" evidence="1">
    <location>
        <begin position="132"/>
        <end position="164"/>
    </location>
</feature>
<dbReference type="RefSeq" id="XP_060414256.1">
    <property type="nucleotide sequence ID" value="XM_060561124.1"/>
</dbReference>
<sequence>MALLVPVGMMKAVGHAIRRRPDRLSEDECSEIDIDWPVVGPGTQPRDRFRLLKGTTPPLILSGTKPLSAVLHRLAHSGGADGRWERLGMGRFRHEGPFAGDVAVGCHRLWGLQPSSATAVAGDWAVGSLSPGRGLGTSPSWSSAPFLLRGEDPPFTKENDDAES</sequence>
<dbReference type="Proteomes" id="UP001230504">
    <property type="component" value="Unassembled WGS sequence"/>
</dbReference>
<protein>
    <submittedName>
        <fullName evidence="2">Uncharacterized protein</fullName>
    </submittedName>
</protein>
<proteinExistence type="predicted"/>
<comment type="caution">
    <text evidence="2">The sequence shown here is derived from an EMBL/GenBank/DDBJ whole genome shotgun (WGS) entry which is preliminary data.</text>
</comment>
<dbReference type="EMBL" id="JAHLJV010000029">
    <property type="protein sequence ID" value="KAK1590782.1"/>
    <property type="molecule type" value="Genomic_DNA"/>
</dbReference>
<evidence type="ECO:0000256" key="1">
    <source>
        <dbReference type="SAM" id="MobiDB-lite"/>
    </source>
</evidence>
<dbReference type="GeneID" id="85445364"/>
<name>A0AAD8PZW4_9PEZI</name>
<feature type="compositionally biased region" description="Basic and acidic residues" evidence="1">
    <location>
        <begin position="149"/>
        <end position="164"/>
    </location>
</feature>
<dbReference type="AlphaFoldDB" id="A0AAD8PZW4"/>
<evidence type="ECO:0000313" key="3">
    <source>
        <dbReference type="Proteomes" id="UP001230504"/>
    </source>
</evidence>
<accession>A0AAD8PZW4</accession>
<organism evidence="2 3">
    <name type="scientific">Colletotrichum navitas</name>
    <dbReference type="NCBI Taxonomy" id="681940"/>
    <lineage>
        <taxon>Eukaryota</taxon>
        <taxon>Fungi</taxon>
        <taxon>Dikarya</taxon>
        <taxon>Ascomycota</taxon>
        <taxon>Pezizomycotina</taxon>
        <taxon>Sordariomycetes</taxon>
        <taxon>Hypocreomycetidae</taxon>
        <taxon>Glomerellales</taxon>
        <taxon>Glomerellaceae</taxon>
        <taxon>Colletotrichum</taxon>
        <taxon>Colletotrichum graminicola species complex</taxon>
    </lineage>
</organism>
<gene>
    <name evidence="2" type="ORF">LY79DRAFT_590254</name>
</gene>
<reference evidence="2" key="1">
    <citation type="submission" date="2021-06" db="EMBL/GenBank/DDBJ databases">
        <title>Comparative genomics, transcriptomics and evolutionary studies reveal genomic signatures of adaptation to plant cell wall in hemibiotrophic fungi.</title>
        <authorList>
            <consortium name="DOE Joint Genome Institute"/>
            <person name="Baroncelli R."/>
            <person name="Diaz J.F."/>
            <person name="Benocci T."/>
            <person name="Peng M."/>
            <person name="Battaglia E."/>
            <person name="Haridas S."/>
            <person name="Andreopoulos W."/>
            <person name="Labutti K."/>
            <person name="Pangilinan J."/>
            <person name="Floch G.L."/>
            <person name="Makela M.R."/>
            <person name="Henrissat B."/>
            <person name="Grigoriev I.V."/>
            <person name="Crouch J.A."/>
            <person name="De Vries R.P."/>
            <person name="Sukno S.A."/>
            <person name="Thon M.R."/>
        </authorList>
    </citation>
    <scope>NUCLEOTIDE SEQUENCE</scope>
    <source>
        <strain evidence="2">CBS 125086</strain>
    </source>
</reference>